<reference evidence="3" key="1">
    <citation type="journal article" date="2015" name="Genome Announc.">
        <title>Complete Genome Sequence of Herbaspirillum hiltneri N3 (DSM 17495), Isolated from Surface-Sterilized Wheat Roots.</title>
        <authorList>
            <person name="Guizelini D."/>
            <person name="Saizaki P.M."/>
            <person name="Coimbra N.A."/>
            <person name="Weiss V.A."/>
            <person name="Faoro H."/>
            <person name="Sfeir M.Z."/>
            <person name="Baura V.A."/>
            <person name="Monteiro R.A."/>
            <person name="Chubatsu L.S."/>
            <person name="Souza E.M."/>
            <person name="Cruz L.M."/>
            <person name="Pedrosa F.O."/>
            <person name="Raittz R.T."/>
            <person name="Marchaukoski J.N."/>
            <person name="Steffens M.B."/>
        </authorList>
    </citation>
    <scope>NUCLEOTIDE SEQUENCE [LARGE SCALE GENOMIC DNA]</scope>
    <source>
        <strain evidence="3">N3</strain>
    </source>
</reference>
<feature type="transmembrane region" description="Helical" evidence="1">
    <location>
        <begin position="421"/>
        <end position="438"/>
    </location>
</feature>
<protein>
    <recommendedName>
        <fullName evidence="4">Iron-regulated membrane protein</fullName>
    </recommendedName>
</protein>
<feature type="transmembrane region" description="Helical" evidence="1">
    <location>
        <begin position="481"/>
        <end position="504"/>
    </location>
</feature>
<dbReference type="PANTHER" id="PTHR34219:SF4">
    <property type="entry name" value="PEPSY DOMAIN-CONTAINING PROTEIN"/>
    <property type="match status" value="1"/>
</dbReference>
<gene>
    <name evidence="2" type="ORF">F506_04940</name>
</gene>
<dbReference type="Pfam" id="PF03929">
    <property type="entry name" value="PepSY_TM"/>
    <property type="match status" value="1"/>
</dbReference>
<feature type="transmembrane region" description="Helical" evidence="1">
    <location>
        <begin position="147"/>
        <end position="171"/>
    </location>
</feature>
<accession>A0ABM5UY10</accession>
<name>A0ABM5UY10_9BURK</name>
<feature type="transmembrane region" description="Helical" evidence="1">
    <location>
        <begin position="192"/>
        <end position="217"/>
    </location>
</feature>
<feature type="transmembrane region" description="Helical" evidence="1">
    <location>
        <begin position="20"/>
        <end position="42"/>
    </location>
</feature>
<keyword evidence="1" id="KW-0472">Membrane</keyword>
<keyword evidence="1" id="KW-0812">Transmembrane</keyword>
<proteinExistence type="predicted"/>
<dbReference type="Proteomes" id="UP000063429">
    <property type="component" value="Chromosome"/>
</dbReference>
<evidence type="ECO:0000313" key="2">
    <source>
        <dbReference type="EMBL" id="AKZ62102.1"/>
    </source>
</evidence>
<feature type="transmembrane region" description="Helical" evidence="1">
    <location>
        <begin position="346"/>
        <end position="368"/>
    </location>
</feature>
<keyword evidence="1" id="KW-1133">Transmembrane helix</keyword>
<feature type="transmembrane region" description="Helical" evidence="1">
    <location>
        <begin position="450"/>
        <end position="469"/>
    </location>
</feature>
<dbReference type="InterPro" id="IPR005625">
    <property type="entry name" value="PepSY-ass_TM"/>
</dbReference>
<feature type="transmembrane region" description="Helical" evidence="1">
    <location>
        <begin position="389"/>
        <end position="409"/>
    </location>
</feature>
<dbReference type="PANTHER" id="PTHR34219">
    <property type="entry name" value="IRON-REGULATED INNER MEMBRANE PROTEIN-RELATED"/>
    <property type="match status" value="1"/>
</dbReference>
<keyword evidence="3" id="KW-1185">Reference proteome</keyword>
<evidence type="ECO:0008006" key="4">
    <source>
        <dbReference type="Google" id="ProtNLM"/>
    </source>
</evidence>
<dbReference type="EMBL" id="CP011409">
    <property type="protein sequence ID" value="AKZ62102.1"/>
    <property type="molecule type" value="Genomic_DNA"/>
</dbReference>
<evidence type="ECO:0000256" key="1">
    <source>
        <dbReference type="SAM" id="Phobius"/>
    </source>
</evidence>
<organism evidence="2 3">
    <name type="scientific">Herbaspirillum hiltneri N3</name>
    <dbReference type="NCBI Taxonomy" id="1262470"/>
    <lineage>
        <taxon>Bacteria</taxon>
        <taxon>Pseudomonadati</taxon>
        <taxon>Pseudomonadota</taxon>
        <taxon>Betaproteobacteria</taxon>
        <taxon>Burkholderiales</taxon>
        <taxon>Oxalobacteraceae</taxon>
        <taxon>Herbaspirillum</taxon>
    </lineage>
</organism>
<evidence type="ECO:0000313" key="3">
    <source>
        <dbReference type="Proteomes" id="UP000063429"/>
    </source>
</evidence>
<sequence>MRSLQRRPAGLRQAMTGLHLWAGVLTGWLLYAIFITGGVSYFRDELTQWLRPEIPARPATLDAAQVGQRALDALSIMAADSTLWQINLPGKRGNAIEVAWQTAESEHRAWLDPLSGKPVVARATEAGEFFYYVHFSLHYLPRILARWLVGLCAMFSLVVLVSGVIVHRRIFSDFFTFRPGKGARSWLDAHNSFSVLGLPFHVMIVYTGLVTLMFTYMPWGALAALGPEQARPALARVMQAQVDVPARTGVAAPLAALPPLMEQATARWGKDSATRIIVGNPGDAVARIAIVRGDSGRLSVAPASLLFHGVSGSLLETRDSPGPVLKTWGALYALHLGRFADHALRWLYFLSSLTGAAMVATGMILWTVKRRNKLPAGQTGFGLRLVERGNTACIAGLLAALPAFFLANRLLPLDMAQRSEWEIHCFFLCWGAALLHACWRRSAQAWREQLLAAALLWATVPLASGWNSGRDLLQSLQSSDWLFVTFDAMFLTVAAILLMVSFGVRRTVQSRPRRI</sequence>